<proteinExistence type="predicted"/>
<dbReference type="Proteomes" id="UP000299102">
    <property type="component" value="Unassembled WGS sequence"/>
</dbReference>
<evidence type="ECO:0000313" key="3">
    <source>
        <dbReference type="Proteomes" id="UP000299102"/>
    </source>
</evidence>
<organism evidence="2 3">
    <name type="scientific">Eumeta variegata</name>
    <name type="common">Bagworm moth</name>
    <name type="synonym">Eumeta japonica</name>
    <dbReference type="NCBI Taxonomy" id="151549"/>
    <lineage>
        <taxon>Eukaryota</taxon>
        <taxon>Metazoa</taxon>
        <taxon>Ecdysozoa</taxon>
        <taxon>Arthropoda</taxon>
        <taxon>Hexapoda</taxon>
        <taxon>Insecta</taxon>
        <taxon>Pterygota</taxon>
        <taxon>Neoptera</taxon>
        <taxon>Endopterygota</taxon>
        <taxon>Lepidoptera</taxon>
        <taxon>Glossata</taxon>
        <taxon>Ditrysia</taxon>
        <taxon>Tineoidea</taxon>
        <taxon>Psychidae</taxon>
        <taxon>Oiketicinae</taxon>
        <taxon>Eumeta</taxon>
    </lineage>
</organism>
<name>A0A4C1YWU3_EUMVA</name>
<feature type="compositionally biased region" description="Basic and acidic residues" evidence="1">
    <location>
        <begin position="162"/>
        <end position="173"/>
    </location>
</feature>
<keyword evidence="3" id="KW-1185">Reference proteome</keyword>
<dbReference type="EMBL" id="BGZK01001414">
    <property type="protein sequence ID" value="GBP79443.1"/>
    <property type="molecule type" value="Genomic_DNA"/>
</dbReference>
<gene>
    <name evidence="2" type="ORF">EVAR_48906_1</name>
</gene>
<accession>A0A4C1YWU3</accession>
<feature type="region of interest" description="Disordered" evidence="1">
    <location>
        <begin position="43"/>
        <end position="94"/>
    </location>
</feature>
<feature type="region of interest" description="Disordered" evidence="1">
    <location>
        <begin position="150"/>
        <end position="188"/>
    </location>
</feature>
<dbReference type="AlphaFoldDB" id="A0A4C1YWU3"/>
<reference evidence="2 3" key="1">
    <citation type="journal article" date="2019" name="Commun. Biol.">
        <title>The bagworm genome reveals a unique fibroin gene that provides high tensile strength.</title>
        <authorList>
            <person name="Kono N."/>
            <person name="Nakamura H."/>
            <person name="Ohtoshi R."/>
            <person name="Tomita M."/>
            <person name="Numata K."/>
            <person name="Arakawa K."/>
        </authorList>
    </citation>
    <scope>NUCLEOTIDE SEQUENCE [LARGE SCALE GENOMIC DNA]</scope>
</reference>
<protein>
    <submittedName>
        <fullName evidence="2">Uncharacterized protein</fullName>
    </submittedName>
</protein>
<evidence type="ECO:0000256" key="1">
    <source>
        <dbReference type="SAM" id="MobiDB-lite"/>
    </source>
</evidence>
<comment type="caution">
    <text evidence="2">The sequence shown here is derived from an EMBL/GenBank/DDBJ whole genome shotgun (WGS) entry which is preliminary data.</text>
</comment>
<feature type="compositionally biased region" description="Basic and acidic residues" evidence="1">
    <location>
        <begin position="50"/>
        <end position="59"/>
    </location>
</feature>
<sequence length="201" mass="22021">MAFHTHDIPMRGVRADGCPALKWLSWTMADRPVVLVNGPRKVSQTQLWGNKDRREEKLLQKATTTPPVLGTPPANIERAKSSQSKKTRTVASDDVSAVPAPKVVVEVGPADAAAAARVRGRRLYRAGGGGRLRQTGEPKTKLAVRPVRVGDEITSGPVRGPPRPELRKAESARPDALPQEDWRLNRKPAMEARRELEGLKI</sequence>
<evidence type="ECO:0000313" key="2">
    <source>
        <dbReference type="EMBL" id="GBP79443.1"/>
    </source>
</evidence>